<evidence type="ECO:0000256" key="3">
    <source>
        <dbReference type="ARBA" id="ARBA00038493"/>
    </source>
</evidence>
<keyword evidence="1" id="KW-0346">Stress response</keyword>
<evidence type="ECO:0000259" key="4">
    <source>
        <dbReference type="Pfam" id="PF01965"/>
    </source>
</evidence>
<keyword evidence="5" id="KW-0315">Glutamine amidotransferase</keyword>
<dbReference type="KEGG" id="mass:CR152_21430"/>
<evidence type="ECO:0000313" key="5">
    <source>
        <dbReference type="EMBL" id="ATQ76791.1"/>
    </source>
</evidence>
<sequence>MIKKLLRAGAWLAATLVLLAAGGYLYYRSLDLDQLPRANPQFAVADLAYLKNAVAQKRGRILAVVSSTERGGPAMKRAGYELTELARAYYVFQANGYEVDIASPKGGKPPERIDLDDMGDADYAFLNDAAAQAKVVNSIALAHVDARQYAAVYFVGGKGAMYDLPDNPDVARIVNEIAGRGVVGAVCHGPAALLGVKLASGKALVAGRRMTAFTNEEELFLTKDARTRFGFLLEERAVADGARFVAGPKYIDNTVVDGRLVTGQNAWSTWSVAEAMIAALGHRPVARERTAEEVSLRLLATYYRAGLGAARAEQAVLPRFDKMMVLMHSVVAAMQWRAIDAVNLQRLANG</sequence>
<organism evidence="5 6">
    <name type="scientific">Massilia violaceinigra</name>
    <dbReference type="NCBI Taxonomy" id="2045208"/>
    <lineage>
        <taxon>Bacteria</taxon>
        <taxon>Pseudomonadati</taxon>
        <taxon>Pseudomonadota</taxon>
        <taxon>Betaproteobacteria</taxon>
        <taxon>Burkholderiales</taxon>
        <taxon>Oxalobacteraceae</taxon>
        <taxon>Telluria group</taxon>
        <taxon>Massilia</taxon>
    </lineage>
</organism>
<keyword evidence="2" id="KW-0456">Lyase</keyword>
<dbReference type="InterPro" id="IPR050325">
    <property type="entry name" value="Prot/Nucl_acid_deglycase"/>
</dbReference>
<reference evidence="5" key="1">
    <citation type="submission" date="2017-10" db="EMBL/GenBank/DDBJ databases">
        <title>Massilia psychrophilum sp. nov., a novel purple-pigmented bacterium isolated from Tianshan glacier, Xinjiang Municipality, China.</title>
        <authorList>
            <person name="Wang H."/>
        </authorList>
    </citation>
    <scope>NUCLEOTIDE SEQUENCE [LARGE SCALE GENOMIC DNA]</scope>
    <source>
        <strain evidence="5">B2</strain>
    </source>
</reference>
<dbReference type="PANTHER" id="PTHR48094:SF11">
    <property type="entry name" value="GLUTATHIONE-INDEPENDENT GLYOXALASE HSP31-RELATED"/>
    <property type="match status" value="1"/>
</dbReference>
<dbReference type="Pfam" id="PF01965">
    <property type="entry name" value="DJ-1_PfpI"/>
    <property type="match status" value="1"/>
</dbReference>
<dbReference type="Proteomes" id="UP000229897">
    <property type="component" value="Chromosome"/>
</dbReference>
<dbReference type="GO" id="GO:0019172">
    <property type="term" value="F:glyoxalase III activity"/>
    <property type="evidence" value="ECO:0007669"/>
    <property type="project" value="TreeGrafter"/>
</dbReference>
<name>A0A2D2DP83_9BURK</name>
<dbReference type="AlphaFoldDB" id="A0A2D2DP83"/>
<dbReference type="GO" id="GO:0005737">
    <property type="term" value="C:cytoplasm"/>
    <property type="evidence" value="ECO:0007669"/>
    <property type="project" value="TreeGrafter"/>
</dbReference>
<evidence type="ECO:0000313" key="6">
    <source>
        <dbReference type="Proteomes" id="UP000229897"/>
    </source>
</evidence>
<dbReference type="PANTHER" id="PTHR48094">
    <property type="entry name" value="PROTEIN/NUCLEIC ACID DEGLYCASE DJ-1-RELATED"/>
    <property type="match status" value="1"/>
</dbReference>
<proteinExistence type="inferred from homology"/>
<keyword evidence="6" id="KW-1185">Reference proteome</keyword>
<dbReference type="GO" id="GO:0016740">
    <property type="term" value="F:transferase activity"/>
    <property type="evidence" value="ECO:0007669"/>
    <property type="project" value="UniProtKB-KW"/>
</dbReference>
<dbReference type="Gene3D" id="3.40.50.880">
    <property type="match status" value="1"/>
</dbReference>
<evidence type="ECO:0000256" key="1">
    <source>
        <dbReference type="ARBA" id="ARBA00023016"/>
    </source>
</evidence>
<comment type="similarity">
    <text evidence="3">Belongs to the peptidase C56 family. HSP31-like subfamily.</text>
</comment>
<dbReference type="InterPro" id="IPR002818">
    <property type="entry name" value="DJ-1/PfpI"/>
</dbReference>
<gene>
    <name evidence="5" type="ORF">CR152_21430</name>
</gene>
<dbReference type="OrthoDB" id="9792284at2"/>
<dbReference type="GO" id="GO:0019243">
    <property type="term" value="P:methylglyoxal catabolic process to D-lactate via S-lactoyl-glutathione"/>
    <property type="evidence" value="ECO:0007669"/>
    <property type="project" value="TreeGrafter"/>
</dbReference>
<dbReference type="SUPFAM" id="SSF52317">
    <property type="entry name" value="Class I glutamine amidotransferase-like"/>
    <property type="match status" value="1"/>
</dbReference>
<feature type="domain" description="DJ-1/PfpI" evidence="4">
    <location>
        <begin position="79"/>
        <end position="269"/>
    </location>
</feature>
<dbReference type="RefSeq" id="WP_099878310.1">
    <property type="nucleotide sequence ID" value="NZ_CP024608.1"/>
</dbReference>
<accession>A0A2D2DP83</accession>
<evidence type="ECO:0000256" key="2">
    <source>
        <dbReference type="ARBA" id="ARBA00023239"/>
    </source>
</evidence>
<dbReference type="InterPro" id="IPR029062">
    <property type="entry name" value="Class_I_gatase-like"/>
</dbReference>
<dbReference type="EMBL" id="CP024608">
    <property type="protein sequence ID" value="ATQ76791.1"/>
    <property type="molecule type" value="Genomic_DNA"/>
</dbReference>
<dbReference type="CDD" id="cd03141">
    <property type="entry name" value="GATase1_Hsp31_like"/>
    <property type="match status" value="1"/>
</dbReference>
<keyword evidence="5" id="KW-0808">Transferase</keyword>
<protein>
    <submittedName>
        <fullName evidence="5">Type 1 glutamine amidotransferase domain-containing protein</fullName>
    </submittedName>
</protein>